<protein>
    <recommendedName>
        <fullName evidence="3">Regulatory protein RecX</fullName>
    </recommendedName>
</protein>
<name>A0ABQ2EM80_9GAMM</name>
<keyword evidence="2" id="KW-1185">Reference proteome</keyword>
<reference evidence="2" key="1">
    <citation type="journal article" date="2019" name="Int. J. Syst. Evol. Microbiol.">
        <title>The Global Catalogue of Microorganisms (GCM) 10K type strain sequencing project: providing services to taxonomists for standard genome sequencing and annotation.</title>
        <authorList>
            <consortium name="The Broad Institute Genomics Platform"/>
            <consortium name="The Broad Institute Genome Sequencing Center for Infectious Disease"/>
            <person name="Wu L."/>
            <person name="Ma J."/>
        </authorList>
    </citation>
    <scope>NUCLEOTIDE SEQUENCE [LARGE SCALE GENOMIC DNA]</scope>
    <source>
        <strain evidence="2">CGMCC 1.8985</strain>
    </source>
</reference>
<proteinExistence type="predicted"/>
<evidence type="ECO:0008006" key="3">
    <source>
        <dbReference type="Google" id="ProtNLM"/>
    </source>
</evidence>
<sequence length="146" mass="16398">MDDRVLKQKTPEDCEAFARNATRLGFPELAVQAKQRAVILRAAAYGAANDAERECLEAIYAYEEILFKKHGKRIRASRTWQMIKKRGIIAAIEQAVDRPDGTAGFTALQEVGLENFAFEAVILRHQDLFSPSAVERSRVRMAQFAA</sequence>
<accession>A0ABQ2EM80</accession>
<dbReference type="EMBL" id="BMME01000003">
    <property type="protein sequence ID" value="GGK17042.1"/>
    <property type="molecule type" value="Genomic_DNA"/>
</dbReference>
<dbReference type="RefSeq" id="WP_132987224.1">
    <property type="nucleotide sequence ID" value="NZ_BMME01000003.1"/>
</dbReference>
<organism evidence="1 2">
    <name type="scientific">Luteimonas terricola</name>
    <dbReference type="NCBI Taxonomy" id="645597"/>
    <lineage>
        <taxon>Bacteria</taxon>
        <taxon>Pseudomonadati</taxon>
        <taxon>Pseudomonadota</taxon>
        <taxon>Gammaproteobacteria</taxon>
        <taxon>Lysobacterales</taxon>
        <taxon>Lysobacteraceae</taxon>
        <taxon>Luteimonas</taxon>
    </lineage>
</organism>
<dbReference type="Proteomes" id="UP000599009">
    <property type="component" value="Unassembled WGS sequence"/>
</dbReference>
<evidence type="ECO:0000313" key="2">
    <source>
        <dbReference type="Proteomes" id="UP000599009"/>
    </source>
</evidence>
<gene>
    <name evidence="1" type="ORF">GCM10011394_27820</name>
</gene>
<comment type="caution">
    <text evidence="1">The sequence shown here is derived from an EMBL/GenBank/DDBJ whole genome shotgun (WGS) entry which is preliminary data.</text>
</comment>
<evidence type="ECO:0000313" key="1">
    <source>
        <dbReference type="EMBL" id="GGK17042.1"/>
    </source>
</evidence>